<dbReference type="SUPFAM" id="SSF82549">
    <property type="entry name" value="DAK1/DegV-like"/>
    <property type="match status" value="1"/>
</dbReference>
<dbReference type="RefSeq" id="WP_123662915.1">
    <property type="nucleotide sequence ID" value="NZ_RJKE01000001.1"/>
</dbReference>
<dbReference type="InterPro" id="IPR043168">
    <property type="entry name" value="DegV_C"/>
</dbReference>
<dbReference type="Proteomes" id="UP000272400">
    <property type="component" value="Unassembled WGS sequence"/>
</dbReference>
<dbReference type="OrthoDB" id="9760324at2"/>
<sequence>MGVAIVTDSSAYLPSELLSRYAIGVVPLQIIIGGKVRDDGVDITSADAADALRSWQPVSTSRPSPDRFADAYKAASGAGADAVVSVHLSGDMSGTVECARMAAAEAPVPVRVVDSRTIGMSLGFAALAGAVAAEAGGTLDEVAEAVRERAEASSALFYVDTLEHLRRGGRIGAAATLLGSALMVKPLLNLADGRIAPLEKVRTSAKALSRLEELAVSRAGTGSVDVAVQHVGSPARAKGLAESLRRRIPALRTLHLGEVGPVIGAHVGPGMLGVAISPCA</sequence>
<dbReference type="EMBL" id="RJKE01000001">
    <property type="protein sequence ID" value="ROO83621.1"/>
    <property type="molecule type" value="Genomic_DNA"/>
</dbReference>
<proteinExistence type="predicted"/>
<organism evidence="2 3">
    <name type="scientific">Actinocorallia herbida</name>
    <dbReference type="NCBI Taxonomy" id="58109"/>
    <lineage>
        <taxon>Bacteria</taxon>
        <taxon>Bacillati</taxon>
        <taxon>Actinomycetota</taxon>
        <taxon>Actinomycetes</taxon>
        <taxon>Streptosporangiales</taxon>
        <taxon>Thermomonosporaceae</taxon>
        <taxon>Actinocorallia</taxon>
    </lineage>
</organism>
<evidence type="ECO:0000313" key="3">
    <source>
        <dbReference type="Proteomes" id="UP000272400"/>
    </source>
</evidence>
<protein>
    <submittedName>
        <fullName evidence="2">DegV family protein with EDD domain</fullName>
    </submittedName>
</protein>
<dbReference type="AlphaFoldDB" id="A0A3N1CQN1"/>
<dbReference type="Gene3D" id="3.40.50.10170">
    <property type="match status" value="1"/>
</dbReference>
<dbReference type="PANTHER" id="PTHR33434">
    <property type="entry name" value="DEGV DOMAIN-CONTAINING PROTEIN DR_1986-RELATED"/>
    <property type="match status" value="1"/>
</dbReference>
<dbReference type="Gene3D" id="3.30.1180.10">
    <property type="match status" value="1"/>
</dbReference>
<reference evidence="2 3" key="1">
    <citation type="submission" date="2018-11" db="EMBL/GenBank/DDBJ databases">
        <title>Sequencing the genomes of 1000 actinobacteria strains.</title>
        <authorList>
            <person name="Klenk H.-P."/>
        </authorList>
    </citation>
    <scope>NUCLEOTIDE SEQUENCE [LARGE SCALE GENOMIC DNA]</scope>
    <source>
        <strain evidence="2 3">DSM 44254</strain>
    </source>
</reference>
<evidence type="ECO:0000256" key="1">
    <source>
        <dbReference type="ARBA" id="ARBA00023121"/>
    </source>
</evidence>
<dbReference type="GO" id="GO:0008289">
    <property type="term" value="F:lipid binding"/>
    <property type="evidence" value="ECO:0007669"/>
    <property type="project" value="UniProtKB-KW"/>
</dbReference>
<evidence type="ECO:0000313" key="2">
    <source>
        <dbReference type="EMBL" id="ROO83621.1"/>
    </source>
</evidence>
<dbReference type="PROSITE" id="PS51482">
    <property type="entry name" value="DEGV"/>
    <property type="match status" value="1"/>
</dbReference>
<dbReference type="NCBIfam" id="TIGR00762">
    <property type="entry name" value="DegV"/>
    <property type="match status" value="1"/>
</dbReference>
<keyword evidence="1" id="KW-0446">Lipid-binding</keyword>
<gene>
    <name evidence="2" type="ORF">EDD29_1127</name>
</gene>
<name>A0A3N1CQN1_9ACTN</name>
<dbReference type="InterPro" id="IPR050270">
    <property type="entry name" value="DegV_domain_contain"/>
</dbReference>
<dbReference type="PANTHER" id="PTHR33434:SF2">
    <property type="entry name" value="FATTY ACID-BINDING PROTEIN TM_1468"/>
    <property type="match status" value="1"/>
</dbReference>
<dbReference type="Pfam" id="PF02645">
    <property type="entry name" value="DegV"/>
    <property type="match status" value="1"/>
</dbReference>
<dbReference type="InterPro" id="IPR003797">
    <property type="entry name" value="DegV"/>
</dbReference>
<accession>A0A3N1CQN1</accession>
<keyword evidence="3" id="KW-1185">Reference proteome</keyword>
<comment type="caution">
    <text evidence="2">The sequence shown here is derived from an EMBL/GenBank/DDBJ whole genome shotgun (WGS) entry which is preliminary data.</text>
</comment>